<evidence type="ECO:0000256" key="1">
    <source>
        <dbReference type="ARBA" id="ARBA00004429"/>
    </source>
</evidence>
<evidence type="ECO:0000259" key="11">
    <source>
        <dbReference type="Pfam" id="PF01478"/>
    </source>
</evidence>
<feature type="transmembrane region" description="Helical" evidence="10">
    <location>
        <begin position="230"/>
        <end position="259"/>
    </location>
</feature>
<evidence type="ECO:0000256" key="10">
    <source>
        <dbReference type="SAM" id="Phobius"/>
    </source>
</evidence>
<reference evidence="13 14" key="1">
    <citation type="submission" date="2017-05" db="EMBL/GenBank/DDBJ databases">
        <authorList>
            <person name="Varghese N."/>
            <person name="Submissions S."/>
        </authorList>
    </citation>
    <scope>NUCLEOTIDE SEQUENCE [LARGE SCALE GENOMIC DNA]</scope>
    <source>
        <strain evidence="13 14">DSM 26001</strain>
    </source>
</reference>
<feature type="transmembrane region" description="Helical" evidence="10">
    <location>
        <begin position="193"/>
        <end position="210"/>
    </location>
</feature>
<evidence type="ECO:0000256" key="6">
    <source>
        <dbReference type="ARBA" id="ARBA00022989"/>
    </source>
</evidence>
<dbReference type="RefSeq" id="WP_430438413.1">
    <property type="nucleotide sequence ID" value="NZ_FXUL01000001.1"/>
</dbReference>
<keyword evidence="14" id="KW-1185">Reference proteome</keyword>
<evidence type="ECO:0000256" key="7">
    <source>
        <dbReference type="ARBA" id="ARBA00023136"/>
    </source>
</evidence>
<name>A0ABY1PQ71_9BURK</name>
<comment type="catalytic activity">
    <reaction evidence="9">
        <text>Typically cleaves a -Gly-|-Phe- bond to release an N-terminal, basic peptide of 5-8 residues from type IV prepilin, and then N-methylates the new N-terminal amino group, the methyl donor being S-adenosyl-L-methionine.</text>
        <dbReference type="EC" id="3.4.23.43"/>
    </reaction>
</comment>
<gene>
    <name evidence="13" type="ORF">SAMN06295970_1014</name>
</gene>
<dbReference type="Pfam" id="PF01478">
    <property type="entry name" value="Peptidase_A24"/>
    <property type="match status" value="1"/>
</dbReference>
<keyword evidence="7 10" id="KW-0472">Membrane</keyword>
<evidence type="ECO:0000259" key="12">
    <source>
        <dbReference type="Pfam" id="PF06750"/>
    </source>
</evidence>
<feature type="domain" description="Prepilin peptidase A24 N-terminal" evidence="12">
    <location>
        <begin position="31"/>
        <end position="136"/>
    </location>
</feature>
<accession>A0ABY1PQ71</accession>
<evidence type="ECO:0000256" key="5">
    <source>
        <dbReference type="ARBA" id="ARBA00022692"/>
    </source>
</evidence>
<dbReference type="Proteomes" id="UP001158049">
    <property type="component" value="Unassembled WGS sequence"/>
</dbReference>
<dbReference type="EMBL" id="FXUL01000001">
    <property type="protein sequence ID" value="SMP40630.1"/>
    <property type="molecule type" value="Genomic_DNA"/>
</dbReference>
<comment type="similarity">
    <text evidence="2 8">Belongs to the peptidase A24 family.</text>
</comment>
<evidence type="ECO:0000256" key="8">
    <source>
        <dbReference type="RuleBase" id="RU003793"/>
    </source>
</evidence>
<comment type="caution">
    <text evidence="13">The sequence shown here is derived from an EMBL/GenBank/DDBJ whole genome shotgun (WGS) entry which is preliminary data.</text>
</comment>
<evidence type="ECO:0000256" key="4">
    <source>
        <dbReference type="ARBA" id="ARBA00022519"/>
    </source>
</evidence>
<keyword evidence="9" id="KW-0645">Protease</keyword>
<organism evidence="13 14">
    <name type="scientific">Noviherbaspirillum suwonense</name>
    <dbReference type="NCBI Taxonomy" id="1224511"/>
    <lineage>
        <taxon>Bacteria</taxon>
        <taxon>Pseudomonadati</taxon>
        <taxon>Pseudomonadota</taxon>
        <taxon>Betaproteobacteria</taxon>
        <taxon>Burkholderiales</taxon>
        <taxon>Oxalobacteraceae</taxon>
        <taxon>Noviherbaspirillum</taxon>
    </lineage>
</organism>
<feature type="transmembrane region" description="Helical" evidence="10">
    <location>
        <begin position="271"/>
        <end position="290"/>
    </location>
</feature>
<dbReference type="EC" id="3.4.23.43" evidence="9"/>
<keyword evidence="3" id="KW-1003">Cell membrane</keyword>
<feature type="transmembrane region" description="Helical" evidence="10">
    <location>
        <begin position="169"/>
        <end position="186"/>
    </location>
</feature>
<evidence type="ECO:0000256" key="3">
    <source>
        <dbReference type="ARBA" id="ARBA00022475"/>
    </source>
</evidence>
<protein>
    <recommendedName>
        <fullName evidence="9">Prepilin leader peptidase/N-methyltransferase</fullName>
        <ecNumber evidence="9">2.1.1.-</ecNumber>
        <ecNumber evidence="9">3.4.23.43</ecNumber>
    </recommendedName>
</protein>
<keyword evidence="9" id="KW-0511">Multifunctional enzyme</keyword>
<keyword evidence="9" id="KW-0808">Transferase</keyword>
<dbReference type="PANTHER" id="PTHR30487:SF0">
    <property type="entry name" value="PREPILIN LEADER PEPTIDASE_N-METHYLTRANSFERASE-RELATED"/>
    <property type="match status" value="1"/>
</dbReference>
<dbReference type="InterPro" id="IPR050882">
    <property type="entry name" value="Prepilin_peptidase/N-MTase"/>
</dbReference>
<evidence type="ECO:0000313" key="14">
    <source>
        <dbReference type="Proteomes" id="UP001158049"/>
    </source>
</evidence>
<evidence type="ECO:0000256" key="2">
    <source>
        <dbReference type="ARBA" id="ARBA00005801"/>
    </source>
</evidence>
<dbReference type="InterPro" id="IPR014032">
    <property type="entry name" value="Peptidase_A24A_bac"/>
</dbReference>
<keyword evidence="6 10" id="KW-1133">Transmembrane helix</keyword>
<dbReference type="PANTHER" id="PTHR30487">
    <property type="entry name" value="TYPE 4 PREPILIN-LIKE PROTEINS LEADER PEPTIDE-PROCESSING ENZYME"/>
    <property type="match status" value="1"/>
</dbReference>
<dbReference type="PRINTS" id="PR00864">
    <property type="entry name" value="PREPILNPTASE"/>
</dbReference>
<evidence type="ECO:0000313" key="13">
    <source>
        <dbReference type="EMBL" id="SMP40630.1"/>
    </source>
</evidence>
<keyword evidence="9" id="KW-0489">Methyltransferase</keyword>
<feature type="domain" description="Prepilin type IV endopeptidase peptidase" evidence="11">
    <location>
        <begin position="146"/>
        <end position="255"/>
    </location>
</feature>
<dbReference type="InterPro" id="IPR000045">
    <property type="entry name" value="Prepilin_IV_endopep_pep"/>
</dbReference>
<comment type="function">
    <text evidence="9">Plays an essential role in type IV pili and type II pseudopili formation by proteolytically removing the leader sequence from substrate proteins and subsequently monomethylating the alpha-amino group of the newly exposed N-terminal phenylalanine.</text>
</comment>
<dbReference type="Gene3D" id="1.20.120.1220">
    <property type="match status" value="1"/>
</dbReference>
<feature type="transmembrane region" description="Helical" evidence="10">
    <location>
        <begin position="23"/>
        <end position="44"/>
    </location>
</feature>
<keyword evidence="5 9" id="KW-0812">Transmembrane</keyword>
<dbReference type="EC" id="2.1.1.-" evidence="9"/>
<dbReference type="InterPro" id="IPR010627">
    <property type="entry name" value="Prepilin_pept_A24_N"/>
</dbReference>
<dbReference type="Pfam" id="PF06750">
    <property type="entry name" value="A24_N_bact"/>
    <property type="match status" value="1"/>
</dbReference>
<evidence type="ECO:0000256" key="9">
    <source>
        <dbReference type="RuleBase" id="RU003794"/>
    </source>
</evidence>
<comment type="subcellular location">
    <subcellularLocation>
        <location evidence="1">Cell inner membrane</location>
        <topology evidence="1">Multi-pass membrane protein</topology>
    </subcellularLocation>
    <subcellularLocation>
        <location evidence="9">Cell membrane</location>
        <topology evidence="9">Multi-pass membrane protein</topology>
    </subcellularLocation>
</comment>
<proteinExistence type="inferred from homology"/>
<sequence length="298" mass="31988">MNDAATSSSALYGMLFLAAPGTLLPAIVAGILGLLIGSFLNVVIHRVPKMMQRESDNYVAQESGLPPPHTGRYDLVLPRSACPHCGHQITALENIPVLSYLALRGKCSQCKAPISPRYPMVEALTGLLSAFLIWHFGSGLAGLASLAFVWLLIAMTFIDADTKLLPDDLTLPLLWLGLLVNLNGTFVPLQEAVIGAAAGYLVLWAVYWLFKLVTGKEGMGYGDFKLLAALGAWMGWTMLPLIILLSSVVGAVVGIGLIVFTRRGRDNPIPFGPYLAVAGLIALIWGKMLVQTYLGFPL</sequence>
<keyword evidence="4" id="KW-0997">Cell inner membrane</keyword>
<keyword evidence="9" id="KW-0378">Hydrolase</keyword>
<feature type="transmembrane region" description="Helical" evidence="10">
    <location>
        <begin position="127"/>
        <end position="157"/>
    </location>
</feature>